<dbReference type="RefSeq" id="WP_198460545.1">
    <property type="nucleotide sequence ID" value="NZ_JABBCQ020000010.1"/>
</dbReference>
<reference evidence="1" key="1">
    <citation type="submission" date="2020-12" db="EMBL/GenBank/DDBJ databases">
        <title>Comamonas sp. nov., isolated from stream water.</title>
        <authorList>
            <person name="Park K.-H."/>
        </authorList>
    </citation>
    <scope>NUCLEOTIDE SEQUENCE</scope>
    <source>
        <strain evidence="1">EJ-4</strain>
    </source>
</reference>
<dbReference type="Proteomes" id="UP000530032">
    <property type="component" value="Unassembled WGS sequence"/>
</dbReference>
<keyword evidence="2" id="KW-1185">Reference proteome</keyword>
<evidence type="ECO:0000313" key="1">
    <source>
        <dbReference type="EMBL" id="MBI1625383.1"/>
    </source>
</evidence>
<accession>A0A843B472</accession>
<dbReference type="EMBL" id="JABBCQ020000010">
    <property type="protein sequence ID" value="MBI1625383.1"/>
    <property type="molecule type" value="Genomic_DNA"/>
</dbReference>
<protein>
    <submittedName>
        <fullName evidence="1">Uncharacterized protein</fullName>
    </submittedName>
</protein>
<gene>
    <name evidence="1" type="ORF">HF327_012840</name>
</gene>
<organism evidence="1 2">
    <name type="scientific">Comamonas suwonensis</name>
    <dbReference type="NCBI Taxonomy" id="2606214"/>
    <lineage>
        <taxon>Bacteria</taxon>
        <taxon>Pseudomonadati</taxon>
        <taxon>Pseudomonadota</taxon>
        <taxon>Betaproteobacteria</taxon>
        <taxon>Burkholderiales</taxon>
        <taxon>Comamonadaceae</taxon>
        <taxon>Comamonas</taxon>
    </lineage>
</organism>
<sequence length="212" mass="23911">MTRTSLPDHENAIQGLIRQLACGNEVITQQLLDWMAIPLQHPGTKLRKGLLLNGYVQSGSHLLAEILEDVYHHAATRVFTQRLHDPYSAFTPHTQLLSIFHDGTDLDARTERKRSTKAIIKDLISAPYVQIKRESCLDATCVNRMNIVFSSGSVDFLGDSCDRRWFVVQAKNHLRLTKSDDLLLSFSQRLERAIGLKNILKAHQVSDALEAV</sequence>
<name>A0A843B472_9BURK</name>
<proteinExistence type="predicted"/>
<dbReference type="AlphaFoldDB" id="A0A843B472"/>
<evidence type="ECO:0000313" key="2">
    <source>
        <dbReference type="Proteomes" id="UP000530032"/>
    </source>
</evidence>
<comment type="caution">
    <text evidence="1">The sequence shown here is derived from an EMBL/GenBank/DDBJ whole genome shotgun (WGS) entry which is preliminary data.</text>
</comment>